<reference evidence="1 2" key="1">
    <citation type="submission" date="2020-04" db="EMBL/GenBank/DDBJ databases">
        <title>Draft genome of Pyxidicoccus fallax type strain.</title>
        <authorList>
            <person name="Whitworth D.E."/>
        </authorList>
    </citation>
    <scope>NUCLEOTIDE SEQUENCE [LARGE SCALE GENOMIC DNA]</scope>
    <source>
        <strain evidence="1 2">DSM 14698</strain>
    </source>
</reference>
<sequence>MAAEPASPAPTTKQGPADGCRLDALPGVVWHGTETKLSLARLAAYAAPIYWFSPDEPRLRSEEAGDIQLPQALPFQPAAATPVVYYQFDEVSLSGGDTGRASLQRREDPGDTEVDLRYVTSFQLDFFAYFPTEQGVGAHTHDVETAEFKAIVVSTASEVFQEFTGLRCSPTEHVVLVTRVSGKAHGLFWYWNVSDTDEDTRFPMHLLVEEGKHALGTDKNGDGYYTPGYDVSRSVNDAWGVRDATRGGQLFSGSYQAWMTKVRRPEDRLFPPLPEDSPLRAALKRREGAGARAEYTLRPLPPAAQARSVPGLSPFLEDKEVPGWPEIKEAGTLEDLGEWVEADRSLRSLSLSFYADGDVGLSFVFPFLVVKNLELPVAGGYLVHRMYLKDDQLRDLGWMALYTPSASRWFDTYFAAGVEWDLEESGAGTRRRTDFVMESGIKFRVNISRSPVSALRVLTDFWGLRLGIKSYGFFDVDRLTYVFEVGAGTW</sequence>
<dbReference type="AlphaFoldDB" id="A0A848L3Q8"/>
<gene>
    <name evidence="1" type="ORF">HG543_01655</name>
</gene>
<organism evidence="1 2">
    <name type="scientific">Pyxidicoccus fallax</name>
    <dbReference type="NCBI Taxonomy" id="394095"/>
    <lineage>
        <taxon>Bacteria</taxon>
        <taxon>Pseudomonadati</taxon>
        <taxon>Myxococcota</taxon>
        <taxon>Myxococcia</taxon>
        <taxon>Myxococcales</taxon>
        <taxon>Cystobacterineae</taxon>
        <taxon>Myxococcaceae</taxon>
        <taxon>Pyxidicoccus</taxon>
    </lineage>
</organism>
<evidence type="ECO:0000313" key="1">
    <source>
        <dbReference type="EMBL" id="NMO13570.1"/>
    </source>
</evidence>
<accession>A0A848L3Q8</accession>
<protein>
    <submittedName>
        <fullName evidence="1">Uncharacterized protein</fullName>
    </submittedName>
</protein>
<dbReference type="Proteomes" id="UP000518300">
    <property type="component" value="Unassembled WGS sequence"/>
</dbReference>
<keyword evidence="2" id="KW-1185">Reference proteome</keyword>
<name>A0A848L3Q8_9BACT</name>
<comment type="caution">
    <text evidence="1">The sequence shown here is derived from an EMBL/GenBank/DDBJ whole genome shotgun (WGS) entry which is preliminary data.</text>
</comment>
<evidence type="ECO:0000313" key="2">
    <source>
        <dbReference type="Proteomes" id="UP000518300"/>
    </source>
</evidence>
<dbReference type="RefSeq" id="WP_169342846.1">
    <property type="nucleotide sequence ID" value="NZ_JABBJJ010000004.1"/>
</dbReference>
<proteinExistence type="predicted"/>
<dbReference type="EMBL" id="JABBJJ010000004">
    <property type="protein sequence ID" value="NMO13570.1"/>
    <property type="molecule type" value="Genomic_DNA"/>
</dbReference>